<keyword evidence="2" id="KW-1185">Reference proteome</keyword>
<protein>
    <recommendedName>
        <fullName evidence="3">Aldolase</fullName>
    </recommendedName>
</protein>
<accession>A0A1D7U9H7</accession>
<dbReference type="AlphaFoldDB" id="A0A1D7U9H7"/>
<name>A0A1D7U9H7_9HYPH</name>
<evidence type="ECO:0000313" key="2">
    <source>
        <dbReference type="Proteomes" id="UP000094969"/>
    </source>
</evidence>
<dbReference type="GO" id="GO:0019253">
    <property type="term" value="P:reductive pentose-phosphate cycle"/>
    <property type="evidence" value="ECO:0007669"/>
    <property type="project" value="UniProtKB-UniPathway"/>
</dbReference>
<dbReference type="UniPathway" id="UPA00116"/>
<proteinExistence type="predicted"/>
<dbReference type="STRING" id="1526658.BHK69_29550"/>
<dbReference type="SUPFAM" id="SSF51569">
    <property type="entry name" value="Aldolase"/>
    <property type="match status" value="1"/>
</dbReference>
<organism evidence="1 2">
    <name type="scientific">Bosea vaviloviae</name>
    <dbReference type="NCBI Taxonomy" id="1526658"/>
    <lineage>
        <taxon>Bacteria</taxon>
        <taxon>Pseudomonadati</taxon>
        <taxon>Pseudomonadota</taxon>
        <taxon>Alphaproteobacteria</taxon>
        <taxon>Hyphomicrobiales</taxon>
        <taxon>Boseaceae</taxon>
        <taxon>Bosea</taxon>
    </lineage>
</organism>
<dbReference type="InterPro" id="IPR013785">
    <property type="entry name" value="Aldolase_TIM"/>
</dbReference>
<dbReference type="Proteomes" id="UP000094969">
    <property type="component" value="Chromosome"/>
</dbReference>
<dbReference type="Gene3D" id="3.20.20.70">
    <property type="entry name" value="Aldolase class I"/>
    <property type="match status" value="1"/>
</dbReference>
<dbReference type="InterPro" id="IPR050246">
    <property type="entry name" value="Class_II_FBP_aldolase"/>
</dbReference>
<dbReference type="EMBL" id="CP017147">
    <property type="protein sequence ID" value="AOO84036.1"/>
    <property type="molecule type" value="Genomic_DNA"/>
</dbReference>
<dbReference type="OrthoDB" id="9803995at2"/>
<dbReference type="PANTHER" id="PTHR30304">
    <property type="entry name" value="D-TAGATOSE-1,6-BISPHOSPHATE ALDOLASE"/>
    <property type="match status" value="1"/>
</dbReference>
<dbReference type="KEGG" id="bvv:BHK69_29550"/>
<sequence length="468" mass="51237">MGCSSLAELADDLRTLKVDLSAASPDFSKAQRPPAEMIDRWAETAALAEPEARAFAVWAIRQVALVAGIVPASVQELYLARAAGKWQGKTVPAMNLRGWTYHTCRAVFRAAREMDAKLFIFEQAVGEAIYAAQPPAEYTAGVLAAALREGHQGPVFLQADHDQVNAGAYLKDSAAEIRRLEGIMREQVAAGFYSIDIDASTVVDLSLPTVREQQRLNAELTAHFTQFVRGIEPEGVTISLGAEIGEVGHENTTPEELHEFMAVYREELAARSKALAPVSKISINSGTYHGGKMQPDGKLADVNVDYELLKTISDICRAEFGMGGAVQHGASTLPGHQLAKFPGTGAIEIHLALGFTNLIFDHPKLPKAIAGEIRDYIFAHHANERQQGENDLQFLYNTRKKAWKVMKARFWALPEPVGEEVMASLQGMFRNMFTWMNVGDTSQLVRDNTSLTKIAPPLPDTLDRIAAE</sequence>
<gene>
    <name evidence="1" type="ORF">BHK69_29550</name>
</gene>
<dbReference type="RefSeq" id="WP_069693229.1">
    <property type="nucleotide sequence ID" value="NZ_CP017147.1"/>
</dbReference>
<dbReference type="PANTHER" id="PTHR30304:SF0">
    <property type="entry name" value="D-TAGATOSE-1,6-BISPHOSPHATE ALDOLASE SUBUNIT GATY-RELATED"/>
    <property type="match status" value="1"/>
</dbReference>
<evidence type="ECO:0008006" key="3">
    <source>
        <dbReference type="Google" id="ProtNLM"/>
    </source>
</evidence>
<evidence type="ECO:0000313" key="1">
    <source>
        <dbReference type="EMBL" id="AOO84036.1"/>
    </source>
</evidence>
<reference evidence="1 2" key="1">
    <citation type="journal article" date="2015" name="Antonie Van Leeuwenhoek">
        <title>Bosea vaviloviae sp. nov., a new species of slow-growing rhizobia isolated from nodules of the relict species Vavilovia formosa (Stev.) Fed.</title>
        <authorList>
            <person name="Safronova V.I."/>
            <person name="Kuznetsova I.G."/>
            <person name="Sazanova A.L."/>
            <person name="Kimeklis A.K."/>
            <person name="Belimov A.A."/>
            <person name="Andronov E.E."/>
            <person name="Pinaev A.G."/>
            <person name="Chizhevskaya E.P."/>
            <person name="Pukhaev A.R."/>
            <person name="Popov K.P."/>
            <person name="Willems A."/>
            <person name="Tikhonovich I.A."/>
        </authorList>
    </citation>
    <scope>NUCLEOTIDE SEQUENCE [LARGE SCALE GENOMIC DNA]</scope>
    <source>
        <strain evidence="1 2">Vaf18</strain>
    </source>
</reference>